<reference evidence="6 7" key="2">
    <citation type="submission" date="2018-10" db="EMBL/GenBank/DDBJ databases">
        <authorList>
            <consortium name="Pathogen Informatics"/>
        </authorList>
    </citation>
    <scope>NUCLEOTIDE SEQUENCE [LARGE SCALE GENOMIC DNA]</scope>
</reference>
<dbReference type="AlphaFoldDB" id="A0A0N4VGI8"/>
<evidence type="ECO:0000313" key="8">
    <source>
        <dbReference type="WBParaSite" id="EVEC_0000991001-mRNA-1"/>
    </source>
</evidence>
<dbReference type="InterPro" id="IPR001534">
    <property type="entry name" value="Transthyretin-like"/>
</dbReference>
<evidence type="ECO:0000256" key="1">
    <source>
        <dbReference type="ARBA" id="ARBA00004613"/>
    </source>
</evidence>
<dbReference type="Gene3D" id="2.60.40.3330">
    <property type="match status" value="1"/>
</dbReference>
<evidence type="ECO:0000256" key="4">
    <source>
        <dbReference type="ARBA" id="ARBA00022729"/>
    </source>
</evidence>
<evidence type="ECO:0000313" key="7">
    <source>
        <dbReference type="Proteomes" id="UP000274131"/>
    </source>
</evidence>
<accession>A0A0N4VGI8</accession>
<keyword evidence="3" id="KW-0964">Secreted</keyword>
<comment type="similarity">
    <text evidence="2">Belongs to the nematode transthyretin-like family.</text>
</comment>
<dbReference type="GO" id="GO:0009986">
    <property type="term" value="C:cell surface"/>
    <property type="evidence" value="ECO:0007669"/>
    <property type="project" value="InterPro"/>
</dbReference>
<dbReference type="Pfam" id="PF01060">
    <property type="entry name" value="TTR-52"/>
    <property type="match status" value="1"/>
</dbReference>
<evidence type="ECO:0000256" key="5">
    <source>
        <dbReference type="SAM" id="SignalP"/>
    </source>
</evidence>
<dbReference type="PANTHER" id="PTHR21700">
    <property type="entry name" value="TRANSTHYRETIN-LIKE FAMILY PROTEIN-RELATED"/>
    <property type="match status" value="1"/>
</dbReference>
<gene>
    <name evidence="6" type="ORF">EVEC_LOCUS9284</name>
</gene>
<proteinExistence type="inferred from homology"/>
<dbReference type="PANTHER" id="PTHR21700:SF30">
    <property type="entry name" value="TRANSTHYRETIN-LIKE FAMILY PROTEIN"/>
    <property type="match status" value="1"/>
</dbReference>
<organism evidence="8">
    <name type="scientific">Enterobius vermicularis</name>
    <name type="common">Human pinworm</name>
    <dbReference type="NCBI Taxonomy" id="51028"/>
    <lineage>
        <taxon>Eukaryota</taxon>
        <taxon>Metazoa</taxon>
        <taxon>Ecdysozoa</taxon>
        <taxon>Nematoda</taxon>
        <taxon>Chromadorea</taxon>
        <taxon>Rhabditida</taxon>
        <taxon>Spirurina</taxon>
        <taxon>Oxyuridomorpha</taxon>
        <taxon>Oxyuroidea</taxon>
        <taxon>Oxyuridae</taxon>
        <taxon>Enterobius</taxon>
    </lineage>
</organism>
<dbReference type="GO" id="GO:0005576">
    <property type="term" value="C:extracellular region"/>
    <property type="evidence" value="ECO:0007669"/>
    <property type="project" value="UniProtKB-SubCell"/>
</dbReference>
<keyword evidence="7" id="KW-1185">Reference proteome</keyword>
<feature type="chain" id="PRO_5043122913" evidence="5">
    <location>
        <begin position="19"/>
        <end position="101"/>
    </location>
</feature>
<name>A0A0N4VGI8_ENTVE</name>
<dbReference type="InterPro" id="IPR038479">
    <property type="entry name" value="Transthyretin-like_sf"/>
</dbReference>
<protein>
    <submittedName>
        <fullName evidence="8">Transthyretin-like family protein</fullName>
    </submittedName>
</protein>
<dbReference type="OrthoDB" id="5826894at2759"/>
<sequence length="101" mass="11515">MFPKIFLLVLFTAVICYAKRQTITAKGRVGCDRRIAEKVLVELREADTFDPDDSLASTHTDVRGYFEISGEEDEVGSIEPYIRVYHKCLNGVVNEVGFFFF</sequence>
<evidence type="ECO:0000256" key="3">
    <source>
        <dbReference type="ARBA" id="ARBA00022525"/>
    </source>
</evidence>
<evidence type="ECO:0000256" key="2">
    <source>
        <dbReference type="ARBA" id="ARBA00010112"/>
    </source>
</evidence>
<feature type="signal peptide" evidence="5">
    <location>
        <begin position="1"/>
        <end position="18"/>
    </location>
</feature>
<evidence type="ECO:0000313" key="6">
    <source>
        <dbReference type="EMBL" id="VDD94533.1"/>
    </source>
</evidence>
<dbReference type="Proteomes" id="UP000274131">
    <property type="component" value="Unassembled WGS sequence"/>
</dbReference>
<dbReference type="EMBL" id="UXUI01009941">
    <property type="protein sequence ID" value="VDD94533.1"/>
    <property type="molecule type" value="Genomic_DNA"/>
</dbReference>
<keyword evidence="4 5" id="KW-0732">Signal</keyword>
<comment type="subcellular location">
    <subcellularLocation>
        <location evidence="1">Secreted</location>
    </subcellularLocation>
</comment>
<dbReference type="WBParaSite" id="EVEC_0000991001-mRNA-1">
    <property type="protein sequence ID" value="EVEC_0000991001-mRNA-1"/>
    <property type="gene ID" value="EVEC_0000991001"/>
</dbReference>
<reference evidence="8" key="1">
    <citation type="submission" date="2017-02" db="UniProtKB">
        <authorList>
            <consortium name="WormBaseParasite"/>
        </authorList>
    </citation>
    <scope>IDENTIFICATION</scope>
</reference>